<accession>A0AAW1KWV2</accession>
<dbReference type="PANTHER" id="PTHR35747">
    <property type="entry name" value="BIFUNCTIONAL INHIBITOR/LIPID-TRANSFER PROTEIN/SEED STORAGE 2S ALBUMIN SUPERFAMILY PROTEIN"/>
    <property type="match status" value="1"/>
</dbReference>
<dbReference type="InterPro" id="IPR053353">
    <property type="entry name" value="Plant_LTP_GPI-anchored"/>
</dbReference>
<dbReference type="Gene3D" id="1.10.110.10">
    <property type="entry name" value="Plant lipid-transfer and hydrophobic proteins"/>
    <property type="match status" value="1"/>
</dbReference>
<comment type="caution">
    <text evidence="4">The sequence shown here is derived from an EMBL/GenBank/DDBJ whole genome shotgun (WGS) entry which is preliminary data.</text>
</comment>
<feature type="region of interest" description="Disordered" evidence="1">
    <location>
        <begin position="135"/>
        <end position="196"/>
    </location>
</feature>
<sequence>MSLPSIFSLHLLLLLTTTVTATAASCTDKITTATAACTTEVVSFSACLPYTAMPPNNLTSSASSDCCDSFSGILASNVSCFCTLIGEPSVFGFPLNFTRILSLSSVCPLAPELKNLTIFRNYTLQSFCSEKSPLPPNAVQENQNQSDCTNFSPGSAAAPSSFHSIDSKPQTVGDLYLPPTQPGGSRSSSQHVSSATTTRKPWRWIVHL</sequence>
<protein>
    <recommendedName>
        <fullName evidence="3">Bifunctional inhibitor/plant lipid transfer protein/seed storage helical domain-containing protein</fullName>
    </recommendedName>
</protein>
<dbReference type="PANTHER" id="PTHR35747:SF2">
    <property type="entry name" value="NON-SPECIFIC LIPID TRANSFER PROTEIN GPI-ANCHORED 25"/>
    <property type="match status" value="1"/>
</dbReference>
<dbReference type="AlphaFoldDB" id="A0AAW1KWV2"/>
<dbReference type="EMBL" id="JBDFQZ010000005">
    <property type="protein sequence ID" value="KAK9725510.1"/>
    <property type="molecule type" value="Genomic_DNA"/>
</dbReference>
<feature type="compositionally biased region" description="Low complexity" evidence="1">
    <location>
        <begin position="151"/>
        <end position="164"/>
    </location>
</feature>
<dbReference type="Proteomes" id="UP001443914">
    <property type="component" value="Unassembled WGS sequence"/>
</dbReference>
<evidence type="ECO:0000259" key="3">
    <source>
        <dbReference type="Pfam" id="PF14368"/>
    </source>
</evidence>
<proteinExistence type="predicted"/>
<dbReference type="InterPro" id="IPR036312">
    <property type="entry name" value="Bifun_inhib/LTP/seed_sf"/>
</dbReference>
<evidence type="ECO:0000313" key="4">
    <source>
        <dbReference type="EMBL" id="KAK9725510.1"/>
    </source>
</evidence>
<dbReference type="Pfam" id="PF14368">
    <property type="entry name" value="LTP_2"/>
    <property type="match status" value="1"/>
</dbReference>
<dbReference type="SUPFAM" id="SSF47699">
    <property type="entry name" value="Bifunctional inhibitor/lipid-transfer protein/seed storage 2S albumin"/>
    <property type="match status" value="1"/>
</dbReference>
<evidence type="ECO:0000256" key="2">
    <source>
        <dbReference type="SAM" id="SignalP"/>
    </source>
</evidence>
<organism evidence="4 5">
    <name type="scientific">Saponaria officinalis</name>
    <name type="common">Common soapwort</name>
    <name type="synonym">Lychnis saponaria</name>
    <dbReference type="NCBI Taxonomy" id="3572"/>
    <lineage>
        <taxon>Eukaryota</taxon>
        <taxon>Viridiplantae</taxon>
        <taxon>Streptophyta</taxon>
        <taxon>Embryophyta</taxon>
        <taxon>Tracheophyta</taxon>
        <taxon>Spermatophyta</taxon>
        <taxon>Magnoliopsida</taxon>
        <taxon>eudicotyledons</taxon>
        <taxon>Gunneridae</taxon>
        <taxon>Pentapetalae</taxon>
        <taxon>Caryophyllales</taxon>
        <taxon>Caryophyllaceae</taxon>
        <taxon>Caryophylleae</taxon>
        <taxon>Saponaria</taxon>
    </lineage>
</organism>
<keyword evidence="5" id="KW-1185">Reference proteome</keyword>
<keyword evidence="2" id="KW-0732">Signal</keyword>
<feature type="signal peptide" evidence="2">
    <location>
        <begin position="1"/>
        <end position="23"/>
    </location>
</feature>
<feature type="domain" description="Bifunctional inhibitor/plant lipid transfer protein/seed storage helical" evidence="3">
    <location>
        <begin position="22"/>
        <end position="111"/>
    </location>
</feature>
<gene>
    <name evidence="4" type="ORF">RND81_05G149300</name>
</gene>
<feature type="compositionally biased region" description="Low complexity" evidence="1">
    <location>
        <begin position="185"/>
        <end position="194"/>
    </location>
</feature>
<name>A0AAW1KWV2_SAPOF</name>
<feature type="compositionally biased region" description="Polar residues" evidence="1">
    <location>
        <begin position="139"/>
        <end position="150"/>
    </location>
</feature>
<feature type="chain" id="PRO_5043957198" description="Bifunctional inhibitor/plant lipid transfer protein/seed storage helical domain-containing protein" evidence="2">
    <location>
        <begin position="24"/>
        <end position="208"/>
    </location>
</feature>
<evidence type="ECO:0000256" key="1">
    <source>
        <dbReference type="SAM" id="MobiDB-lite"/>
    </source>
</evidence>
<dbReference type="InterPro" id="IPR016140">
    <property type="entry name" value="Bifunc_inhib/LTP/seed_store"/>
</dbReference>
<evidence type="ECO:0000313" key="5">
    <source>
        <dbReference type="Proteomes" id="UP001443914"/>
    </source>
</evidence>
<reference evidence="4" key="1">
    <citation type="submission" date="2024-03" db="EMBL/GenBank/DDBJ databases">
        <title>WGS assembly of Saponaria officinalis var. Norfolk2.</title>
        <authorList>
            <person name="Jenkins J."/>
            <person name="Shu S."/>
            <person name="Grimwood J."/>
            <person name="Barry K."/>
            <person name="Goodstein D."/>
            <person name="Schmutz J."/>
            <person name="Leebens-Mack J."/>
            <person name="Osbourn A."/>
        </authorList>
    </citation>
    <scope>NUCLEOTIDE SEQUENCE [LARGE SCALE GENOMIC DNA]</scope>
    <source>
        <strain evidence="4">JIC</strain>
    </source>
</reference>